<dbReference type="InterPro" id="IPR016181">
    <property type="entry name" value="Acyl_CoA_acyltransferase"/>
</dbReference>
<dbReference type="PROSITE" id="PS51186">
    <property type="entry name" value="GNAT"/>
    <property type="match status" value="1"/>
</dbReference>
<dbReference type="InterPro" id="IPR050832">
    <property type="entry name" value="Bact_Acetyltransf"/>
</dbReference>
<feature type="domain" description="N-acetyltransferase" evidence="3">
    <location>
        <begin position="6"/>
        <end position="147"/>
    </location>
</feature>
<dbReference type="CDD" id="cd04301">
    <property type="entry name" value="NAT_SF"/>
    <property type="match status" value="1"/>
</dbReference>
<evidence type="ECO:0000256" key="1">
    <source>
        <dbReference type="ARBA" id="ARBA00022679"/>
    </source>
</evidence>
<organism evidence="4 5">
    <name type="scientific">Dinoroseobacter shibae (strain DSM 16493 / NCIMB 14021 / DFL 12)</name>
    <dbReference type="NCBI Taxonomy" id="398580"/>
    <lineage>
        <taxon>Bacteria</taxon>
        <taxon>Pseudomonadati</taxon>
        <taxon>Pseudomonadota</taxon>
        <taxon>Alphaproteobacteria</taxon>
        <taxon>Rhodobacterales</taxon>
        <taxon>Roseobacteraceae</taxon>
        <taxon>Dinoroseobacter</taxon>
    </lineage>
</organism>
<name>A8LKQ4_DINSH</name>
<dbReference type="EMBL" id="CP000830">
    <property type="protein sequence ID" value="ABV91897.1"/>
    <property type="molecule type" value="Genomic_DNA"/>
</dbReference>
<dbReference type="SUPFAM" id="SSF55729">
    <property type="entry name" value="Acyl-CoA N-acyltransferases (Nat)"/>
    <property type="match status" value="1"/>
</dbReference>
<proteinExistence type="predicted"/>
<dbReference type="AlphaFoldDB" id="A8LKQ4"/>
<gene>
    <name evidence="4" type="ordered locus">Dshi_0148</name>
</gene>
<dbReference type="Pfam" id="PF13508">
    <property type="entry name" value="Acetyltransf_7"/>
    <property type="match status" value="1"/>
</dbReference>
<accession>A8LKQ4</accession>
<dbReference type="PANTHER" id="PTHR43877">
    <property type="entry name" value="AMINOALKYLPHOSPHONATE N-ACETYLTRANSFERASE-RELATED-RELATED"/>
    <property type="match status" value="1"/>
</dbReference>
<protein>
    <submittedName>
        <fullName evidence="4">GCN5-related N-acetyltransferase</fullName>
    </submittedName>
</protein>
<keyword evidence="2" id="KW-0012">Acyltransferase</keyword>
<dbReference type="eggNOG" id="COG0456">
    <property type="taxonomic scope" value="Bacteria"/>
</dbReference>
<dbReference type="GO" id="GO:0016747">
    <property type="term" value="F:acyltransferase activity, transferring groups other than amino-acyl groups"/>
    <property type="evidence" value="ECO:0007669"/>
    <property type="project" value="InterPro"/>
</dbReference>
<evidence type="ECO:0000313" key="5">
    <source>
        <dbReference type="Proteomes" id="UP000006833"/>
    </source>
</evidence>
<dbReference type="Gene3D" id="3.40.630.30">
    <property type="match status" value="1"/>
</dbReference>
<evidence type="ECO:0000313" key="4">
    <source>
        <dbReference type="EMBL" id="ABV91897.1"/>
    </source>
</evidence>
<dbReference type="STRING" id="398580.Dshi_0148"/>
<dbReference type="HOGENOM" id="CLU_013985_21_2_5"/>
<evidence type="ECO:0000259" key="3">
    <source>
        <dbReference type="PROSITE" id="PS51186"/>
    </source>
</evidence>
<dbReference type="KEGG" id="dsh:Dshi_0148"/>
<evidence type="ECO:0000256" key="2">
    <source>
        <dbReference type="ARBA" id="ARBA00023315"/>
    </source>
</evidence>
<dbReference type="Proteomes" id="UP000006833">
    <property type="component" value="Chromosome"/>
</dbReference>
<reference evidence="5" key="1">
    <citation type="journal article" date="2010" name="ISME J.">
        <title>The complete genome sequence of the algal symbiont Dinoroseobacter shibae: a hitchhiker's guide to life in the sea.</title>
        <authorList>
            <person name="Wagner-Dobler I."/>
            <person name="Ballhausen B."/>
            <person name="Berger M."/>
            <person name="Brinkhoff T."/>
            <person name="Buchholz I."/>
            <person name="Bunk B."/>
            <person name="Cypionka H."/>
            <person name="Daniel R."/>
            <person name="Drepper T."/>
            <person name="Gerdts G."/>
            <person name="Hahnke S."/>
            <person name="Han C."/>
            <person name="Jahn D."/>
            <person name="Kalhoefer D."/>
            <person name="Kiss H."/>
            <person name="Klenk H.P."/>
            <person name="Kyrpides N."/>
            <person name="Liebl W."/>
            <person name="Liesegang H."/>
            <person name="Meincke L."/>
            <person name="Pati A."/>
            <person name="Petersen J."/>
            <person name="Piekarski T."/>
            <person name="Pommerenke C."/>
            <person name="Pradella S."/>
            <person name="Pukall R."/>
            <person name="Rabus R."/>
            <person name="Stackebrandt E."/>
            <person name="Thole S."/>
            <person name="Thompson L."/>
            <person name="Tielen P."/>
            <person name="Tomasch J."/>
            <person name="von Jan M."/>
            <person name="Wanphrut N."/>
            <person name="Wichels A."/>
            <person name="Zech H."/>
            <person name="Simon M."/>
        </authorList>
    </citation>
    <scope>NUCLEOTIDE SEQUENCE [LARGE SCALE GENOMIC DNA]</scope>
    <source>
        <strain evidence="5">DSM 16493 / NCIMB 14021 / DFL 12</strain>
    </source>
</reference>
<sequence length="149" mass="15942">MTGSDLSLRPRLAADLEALCVIWEAATRSTHPFLPEKVIATERAALAETYFPATRTLVAVRGGRVVGFGSMRGAELAGLFVAPEAQRSGVGRALVAELCAGMAVTLEVYTLNMHGRAAYHRLGFVETGRRVDTATGLERVQMVRPAESA</sequence>
<keyword evidence="5" id="KW-1185">Reference proteome</keyword>
<dbReference type="PANTHER" id="PTHR43877:SF1">
    <property type="entry name" value="ACETYLTRANSFERASE"/>
    <property type="match status" value="1"/>
</dbReference>
<dbReference type="InterPro" id="IPR000182">
    <property type="entry name" value="GNAT_dom"/>
</dbReference>
<keyword evidence="1 4" id="KW-0808">Transferase</keyword>